<gene>
    <name evidence="1" type="ORF">GCM10007977_002680</name>
</gene>
<reference evidence="1" key="2">
    <citation type="submission" date="2020-09" db="EMBL/GenBank/DDBJ databases">
        <authorList>
            <person name="Sun Q."/>
            <person name="Ohkuma M."/>
        </authorList>
    </citation>
    <scope>NUCLEOTIDE SEQUENCE</scope>
    <source>
        <strain evidence="1">JCM 19831</strain>
    </source>
</reference>
<dbReference type="Gene3D" id="3.40.50.1000">
    <property type="entry name" value="HAD superfamily/HAD-like"/>
    <property type="match status" value="1"/>
</dbReference>
<dbReference type="InterPro" id="IPR052898">
    <property type="entry name" value="ACAD10-like"/>
</dbReference>
<dbReference type="SUPFAM" id="SSF56784">
    <property type="entry name" value="HAD-like"/>
    <property type="match status" value="1"/>
</dbReference>
<dbReference type="InterPro" id="IPR036412">
    <property type="entry name" value="HAD-like_sf"/>
</dbReference>
<dbReference type="InterPro" id="IPR023198">
    <property type="entry name" value="PGP-like_dom2"/>
</dbReference>
<dbReference type="NCBIfam" id="TIGR01509">
    <property type="entry name" value="HAD-SF-IA-v3"/>
    <property type="match status" value="1"/>
</dbReference>
<protein>
    <submittedName>
        <fullName evidence="1">Haloacid dehalogenase</fullName>
    </submittedName>
</protein>
<evidence type="ECO:0000313" key="1">
    <source>
        <dbReference type="EMBL" id="GGM04975.1"/>
    </source>
</evidence>
<organism evidence="1 2">
    <name type="scientific">Dactylosporangium sucinum</name>
    <dbReference type="NCBI Taxonomy" id="1424081"/>
    <lineage>
        <taxon>Bacteria</taxon>
        <taxon>Bacillati</taxon>
        <taxon>Actinomycetota</taxon>
        <taxon>Actinomycetes</taxon>
        <taxon>Micromonosporales</taxon>
        <taxon>Micromonosporaceae</taxon>
        <taxon>Dactylosporangium</taxon>
    </lineage>
</organism>
<dbReference type="CDD" id="cd02603">
    <property type="entry name" value="HAD_sEH-N_like"/>
    <property type="match status" value="1"/>
</dbReference>
<dbReference type="PRINTS" id="PR00413">
    <property type="entry name" value="HADHALOGNASE"/>
</dbReference>
<dbReference type="InterPro" id="IPR006439">
    <property type="entry name" value="HAD-SF_hydro_IA"/>
</dbReference>
<dbReference type="InterPro" id="IPR023214">
    <property type="entry name" value="HAD_sf"/>
</dbReference>
<dbReference type="PANTHER" id="PTHR47829">
    <property type="entry name" value="HYDROLASE, PUTATIVE (AFU_ORTHOLOGUE AFUA_1G12880)-RELATED"/>
    <property type="match status" value="1"/>
</dbReference>
<sequence length="213" mass="23616">MVWFDFGGVLSPPMADIFAAYERKTGLSREQLESAMHAVTADLGRHPLAALEVALITEAEWGRRLRAALRVRYPGADLSRSRLETFGGQWFDGIEANHAMVATLHAVREHGCRVGILTNNVREWEPYWREIVRPVGDVDCVVNSCEVGVRKPEPAIFRMAADAAGVAPEDCVLVDDVEENCAAARSLGWRAVHHRTDADARDLLFALIELETP</sequence>
<keyword evidence="2" id="KW-1185">Reference proteome</keyword>
<accession>A0A917SZJ5</accession>
<evidence type="ECO:0000313" key="2">
    <source>
        <dbReference type="Proteomes" id="UP000642070"/>
    </source>
</evidence>
<dbReference type="SFLD" id="SFLDG01129">
    <property type="entry name" value="C1.5:_HAD__Beta-PGM__Phosphata"/>
    <property type="match status" value="1"/>
</dbReference>
<proteinExistence type="predicted"/>
<name>A0A917SZJ5_9ACTN</name>
<dbReference type="EMBL" id="BMPI01000002">
    <property type="protein sequence ID" value="GGM04975.1"/>
    <property type="molecule type" value="Genomic_DNA"/>
</dbReference>
<comment type="caution">
    <text evidence="1">The sequence shown here is derived from an EMBL/GenBank/DDBJ whole genome shotgun (WGS) entry which is preliminary data.</text>
</comment>
<dbReference type="Gene3D" id="1.10.150.240">
    <property type="entry name" value="Putative phosphatase, domain 2"/>
    <property type="match status" value="1"/>
</dbReference>
<dbReference type="RefSeq" id="WP_190247807.1">
    <property type="nucleotide sequence ID" value="NZ_BMPI01000002.1"/>
</dbReference>
<reference evidence="1" key="1">
    <citation type="journal article" date="2014" name="Int. J. Syst. Evol. Microbiol.">
        <title>Complete genome sequence of Corynebacterium casei LMG S-19264T (=DSM 44701T), isolated from a smear-ripened cheese.</title>
        <authorList>
            <consortium name="US DOE Joint Genome Institute (JGI-PGF)"/>
            <person name="Walter F."/>
            <person name="Albersmeier A."/>
            <person name="Kalinowski J."/>
            <person name="Ruckert C."/>
        </authorList>
    </citation>
    <scope>NUCLEOTIDE SEQUENCE</scope>
    <source>
        <strain evidence="1">JCM 19831</strain>
    </source>
</reference>
<dbReference type="PANTHER" id="PTHR47829:SF1">
    <property type="entry name" value="HAD FAMILY PHOSPHATASE"/>
    <property type="match status" value="1"/>
</dbReference>
<dbReference type="Proteomes" id="UP000642070">
    <property type="component" value="Unassembled WGS sequence"/>
</dbReference>
<dbReference type="AlphaFoldDB" id="A0A917SZJ5"/>
<dbReference type="Pfam" id="PF00702">
    <property type="entry name" value="Hydrolase"/>
    <property type="match status" value="1"/>
</dbReference>
<dbReference type="SFLD" id="SFLDS00003">
    <property type="entry name" value="Haloacid_Dehalogenase"/>
    <property type="match status" value="1"/>
</dbReference>